<keyword evidence="6 9" id="KW-0812">Transmembrane</keyword>
<evidence type="ECO:0000313" key="12">
    <source>
        <dbReference type="Proteomes" id="UP000286268"/>
    </source>
</evidence>
<evidence type="ECO:0000256" key="1">
    <source>
        <dbReference type="ARBA" id="ARBA00004651"/>
    </source>
</evidence>
<dbReference type="KEGG" id="cmah:C1I91_25840"/>
<evidence type="ECO:0000256" key="9">
    <source>
        <dbReference type="RuleBase" id="RU363032"/>
    </source>
</evidence>
<feature type="transmembrane region" description="Helical" evidence="9">
    <location>
        <begin position="266"/>
        <end position="287"/>
    </location>
</feature>
<gene>
    <name evidence="11" type="ORF">C1I91_25840</name>
</gene>
<proteinExistence type="inferred from homology"/>
<evidence type="ECO:0000256" key="4">
    <source>
        <dbReference type="ARBA" id="ARBA00022475"/>
    </source>
</evidence>
<evidence type="ECO:0000256" key="3">
    <source>
        <dbReference type="ARBA" id="ARBA00022448"/>
    </source>
</evidence>
<dbReference type="RefSeq" id="WP_128215496.1">
    <property type="nucleotide sequence ID" value="NZ_CP025746.1"/>
</dbReference>
<dbReference type="PANTHER" id="PTHR32243:SF50">
    <property type="entry name" value="MALTOSE_MALTODEXTRIN TRANSPORT SYSTEM PERMEASE PROTEIN MALG"/>
    <property type="match status" value="1"/>
</dbReference>
<dbReference type="AlphaFoldDB" id="A0A3R5UIP8"/>
<keyword evidence="4" id="KW-1003">Cell membrane</keyword>
<dbReference type="SUPFAM" id="SSF161098">
    <property type="entry name" value="MetI-like"/>
    <property type="match status" value="1"/>
</dbReference>
<dbReference type="InterPro" id="IPR050901">
    <property type="entry name" value="BP-dep_ABC_trans_perm"/>
</dbReference>
<dbReference type="OrthoDB" id="9794684at2"/>
<dbReference type="CDD" id="cd06261">
    <property type="entry name" value="TM_PBP2"/>
    <property type="match status" value="1"/>
</dbReference>
<feature type="transmembrane region" description="Helical" evidence="9">
    <location>
        <begin position="32"/>
        <end position="53"/>
    </location>
</feature>
<protein>
    <submittedName>
        <fullName evidence="11">Sugar ABC transporter permease</fullName>
    </submittedName>
</protein>
<accession>A0A3R5UIP8</accession>
<dbReference type="Proteomes" id="UP000286268">
    <property type="component" value="Chromosome"/>
</dbReference>
<keyword evidence="8 9" id="KW-0472">Membrane</keyword>
<evidence type="ECO:0000256" key="6">
    <source>
        <dbReference type="ARBA" id="ARBA00022692"/>
    </source>
</evidence>
<dbReference type="EMBL" id="CP025746">
    <property type="protein sequence ID" value="QAA34784.1"/>
    <property type="molecule type" value="Genomic_DNA"/>
</dbReference>
<keyword evidence="7 9" id="KW-1133">Transmembrane helix</keyword>
<dbReference type="PROSITE" id="PS50928">
    <property type="entry name" value="ABC_TM1"/>
    <property type="match status" value="1"/>
</dbReference>
<organism evidence="11 12">
    <name type="scientific">Clostridium manihotivorum</name>
    <dbReference type="NCBI Taxonomy" id="2320868"/>
    <lineage>
        <taxon>Bacteria</taxon>
        <taxon>Bacillati</taxon>
        <taxon>Bacillota</taxon>
        <taxon>Clostridia</taxon>
        <taxon>Eubacteriales</taxon>
        <taxon>Clostridiaceae</taxon>
        <taxon>Clostridium</taxon>
    </lineage>
</organism>
<dbReference type="Gene3D" id="1.10.3720.10">
    <property type="entry name" value="MetI-like"/>
    <property type="match status" value="1"/>
</dbReference>
<dbReference type="GO" id="GO:0015423">
    <property type="term" value="F:ABC-type maltose transporter activity"/>
    <property type="evidence" value="ECO:0007669"/>
    <property type="project" value="TreeGrafter"/>
</dbReference>
<dbReference type="Pfam" id="PF00528">
    <property type="entry name" value="BPD_transp_1"/>
    <property type="match status" value="1"/>
</dbReference>
<name>A0A3R5UIP8_9CLOT</name>
<feature type="transmembrane region" description="Helical" evidence="9">
    <location>
        <begin position="98"/>
        <end position="118"/>
    </location>
</feature>
<dbReference type="InterPro" id="IPR000515">
    <property type="entry name" value="MetI-like"/>
</dbReference>
<keyword evidence="12" id="KW-1185">Reference proteome</keyword>
<dbReference type="InterPro" id="IPR035906">
    <property type="entry name" value="MetI-like_sf"/>
</dbReference>
<comment type="subcellular location">
    <subcellularLocation>
        <location evidence="1 9">Cell membrane</location>
        <topology evidence="1 9">Multi-pass membrane protein</topology>
    </subcellularLocation>
</comment>
<keyword evidence="3 9" id="KW-0813">Transport</keyword>
<evidence type="ECO:0000256" key="7">
    <source>
        <dbReference type="ARBA" id="ARBA00022989"/>
    </source>
</evidence>
<keyword evidence="5" id="KW-0762">Sugar transport</keyword>
<feature type="transmembrane region" description="Helical" evidence="9">
    <location>
        <begin position="164"/>
        <end position="184"/>
    </location>
</feature>
<evidence type="ECO:0000256" key="8">
    <source>
        <dbReference type="ARBA" id="ARBA00023136"/>
    </source>
</evidence>
<dbReference type="GO" id="GO:0005886">
    <property type="term" value="C:plasma membrane"/>
    <property type="evidence" value="ECO:0007669"/>
    <property type="project" value="UniProtKB-SubCell"/>
</dbReference>
<evidence type="ECO:0000256" key="2">
    <source>
        <dbReference type="ARBA" id="ARBA00009047"/>
    </source>
</evidence>
<sequence>MSEKILTEQQVSTYSFKSKTIKKKNKQMLEHGIAHFILIIATLIAVFPILWIFSSSIRSTDTMFSSTLRLIPENPTLANYKNIITQGDFLIWLRNSTIIASVTTVASIAIGLLGGYAFSRFRFRGRKFGLSLFLLLNAFPNILAMVAIYRLFDKLNFISSPIKLILIYTSWQVVFAIWNIKGYFDTLPREIEEAAFIDGASRKDVFLKILIPLSKPSLAVTALFAFLGSWNEYIFGITFVTDPKFFTLPMGLYNLQSSAGDYAVNWSLFSAGALLIALPITIVFLVLQRYLISGLTVGGVKG</sequence>
<feature type="domain" description="ABC transmembrane type-1" evidence="10">
    <location>
        <begin position="93"/>
        <end position="287"/>
    </location>
</feature>
<evidence type="ECO:0000313" key="11">
    <source>
        <dbReference type="EMBL" id="QAA34784.1"/>
    </source>
</evidence>
<dbReference type="PANTHER" id="PTHR32243">
    <property type="entry name" value="MALTOSE TRANSPORT SYSTEM PERMEASE-RELATED"/>
    <property type="match status" value="1"/>
</dbReference>
<evidence type="ECO:0000256" key="5">
    <source>
        <dbReference type="ARBA" id="ARBA00022597"/>
    </source>
</evidence>
<reference evidence="11 12" key="1">
    <citation type="submission" date="2018-01" db="EMBL/GenBank/DDBJ databases">
        <title>Genome Sequencing and Assembly of Anaerobacter polyendosporus strain CT4.</title>
        <authorList>
            <person name="Tachaapaikoon C."/>
            <person name="Sutheeworapong S."/>
            <person name="Jenjaroenpun P."/>
            <person name="Wongsurawat T."/>
            <person name="Nookeaw I."/>
            <person name="Cheawchanlertfa P."/>
            <person name="Kosugi A."/>
            <person name="Cheevadhanarak S."/>
            <person name="Ratanakhanokchai K."/>
        </authorList>
    </citation>
    <scope>NUCLEOTIDE SEQUENCE [LARGE SCALE GENOMIC DNA]</scope>
    <source>
        <strain evidence="11 12">CT4</strain>
    </source>
</reference>
<feature type="transmembrane region" description="Helical" evidence="9">
    <location>
        <begin position="130"/>
        <end position="152"/>
    </location>
</feature>
<comment type="similarity">
    <text evidence="2">Belongs to the binding-protein-dependent transport system permease family. MalFG subfamily.</text>
</comment>
<dbReference type="GO" id="GO:0042956">
    <property type="term" value="P:maltodextrin transmembrane transport"/>
    <property type="evidence" value="ECO:0007669"/>
    <property type="project" value="TreeGrafter"/>
</dbReference>
<evidence type="ECO:0000259" key="10">
    <source>
        <dbReference type="PROSITE" id="PS50928"/>
    </source>
</evidence>